<feature type="transmembrane region" description="Helical" evidence="1">
    <location>
        <begin position="54"/>
        <end position="83"/>
    </location>
</feature>
<sequence length="100" mass="10946">MQIIAVILAAVTAAATSIAYIRNASAGSPEQPIPLLFLRLSHVPLWVDLVCYPAWFASALLLAFTLPPWAAMTVYCLAAVLPWELIRRHHNRRVKAGTPA</sequence>
<keyword evidence="1" id="KW-1133">Transmembrane helix</keyword>
<comment type="caution">
    <text evidence="2">The sequence shown here is derived from an EMBL/GenBank/DDBJ whole genome shotgun (WGS) entry which is preliminary data.</text>
</comment>
<name>A0ABU8U9G7_9ACTN</name>
<protein>
    <submittedName>
        <fullName evidence="2">Uncharacterized protein</fullName>
    </submittedName>
</protein>
<evidence type="ECO:0000256" key="1">
    <source>
        <dbReference type="SAM" id="Phobius"/>
    </source>
</evidence>
<reference evidence="2 3" key="1">
    <citation type="submission" date="2024-03" db="EMBL/GenBank/DDBJ databases">
        <title>Novel Streptomyces species of biotechnological and ecological value are a feature of Machair soil.</title>
        <authorList>
            <person name="Prole J.R."/>
            <person name="Goodfellow M."/>
            <person name="Allenby N."/>
            <person name="Ward A.C."/>
        </authorList>
    </citation>
    <scope>NUCLEOTIDE SEQUENCE [LARGE SCALE GENOMIC DNA]</scope>
    <source>
        <strain evidence="2 3">MS1.HAVA.3</strain>
    </source>
</reference>
<gene>
    <name evidence="2" type="ORF">WKI68_30970</name>
</gene>
<accession>A0ABU8U9G7</accession>
<organism evidence="2 3">
    <name type="scientific">Streptomyces caledonius</name>
    <dbReference type="NCBI Taxonomy" id="3134107"/>
    <lineage>
        <taxon>Bacteria</taxon>
        <taxon>Bacillati</taxon>
        <taxon>Actinomycetota</taxon>
        <taxon>Actinomycetes</taxon>
        <taxon>Kitasatosporales</taxon>
        <taxon>Streptomycetaceae</taxon>
        <taxon>Streptomyces</taxon>
    </lineage>
</organism>
<proteinExistence type="predicted"/>
<keyword evidence="1" id="KW-0472">Membrane</keyword>
<evidence type="ECO:0000313" key="3">
    <source>
        <dbReference type="Proteomes" id="UP001382904"/>
    </source>
</evidence>
<dbReference type="Proteomes" id="UP001382904">
    <property type="component" value="Unassembled WGS sequence"/>
</dbReference>
<keyword evidence="1" id="KW-0812">Transmembrane</keyword>
<keyword evidence="3" id="KW-1185">Reference proteome</keyword>
<evidence type="ECO:0000313" key="2">
    <source>
        <dbReference type="EMBL" id="MEJ8644536.1"/>
    </source>
</evidence>
<dbReference type="EMBL" id="JBBKAM010000002">
    <property type="protein sequence ID" value="MEJ8644536.1"/>
    <property type="molecule type" value="Genomic_DNA"/>
</dbReference>